<reference evidence="1 2" key="1">
    <citation type="journal article" date="2014" name="Agronomy (Basel)">
        <title>A Draft Genome Sequence for Ensete ventricosum, the Drought-Tolerant Tree Against Hunger.</title>
        <authorList>
            <person name="Harrison J."/>
            <person name="Moore K.A."/>
            <person name="Paszkiewicz K."/>
            <person name="Jones T."/>
            <person name="Grant M."/>
            <person name="Ambacheew D."/>
            <person name="Muzemil S."/>
            <person name="Studholme D.J."/>
        </authorList>
    </citation>
    <scope>NUCLEOTIDE SEQUENCE [LARGE SCALE GENOMIC DNA]</scope>
</reference>
<accession>A0A426ZUB7</accession>
<gene>
    <name evidence="1" type="ORF">B296_00016292</name>
</gene>
<proteinExistence type="predicted"/>
<comment type="caution">
    <text evidence="1">The sequence shown here is derived from an EMBL/GenBank/DDBJ whole genome shotgun (WGS) entry which is preliminary data.</text>
</comment>
<dbReference type="AlphaFoldDB" id="A0A426ZUB7"/>
<evidence type="ECO:0000313" key="2">
    <source>
        <dbReference type="Proteomes" id="UP000287651"/>
    </source>
</evidence>
<sequence>MKDGAPLLYATSIGRITIDHMCRQRENMTIRIGQSEVYVSGRGSDDVVRNLPGVHQKLTEGIKSLPGWRKGVRRRRLRLVGRLSE</sequence>
<evidence type="ECO:0000313" key="1">
    <source>
        <dbReference type="EMBL" id="RRT67567.1"/>
    </source>
</evidence>
<protein>
    <submittedName>
        <fullName evidence="1">Uncharacterized protein</fullName>
    </submittedName>
</protein>
<name>A0A426ZUB7_ENSVE</name>
<dbReference type="EMBL" id="AMZH03004995">
    <property type="protein sequence ID" value="RRT67567.1"/>
    <property type="molecule type" value="Genomic_DNA"/>
</dbReference>
<dbReference type="Proteomes" id="UP000287651">
    <property type="component" value="Unassembled WGS sequence"/>
</dbReference>
<organism evidence="1 2">
    <name type="scientific">Ensete ventricosum</name>
    <name type="common">Abyssinian banana</name>
    <name type="synonym">Musa ensete</name>
    <dbReference type="NCBI Taxonomy" id="4639"/>
    <lineage>
        <taxon>Eukaryota</taxon>
        <taxon>Viridiplantae</taxon>
        <taxon>Streptophyta</taxon>
        <taxon>Embryophyta</taxon>
        <taxon>Tracheophyta</taxon>
        <taxon>Spermatophyta</taxon>
        <taxon>Magnoliopsida</taxon>
        <taxon>Liliopsida</taxon>
        <taxon>Zingiberales</taxon>
        <taxon>Musaceae</taxon>
        <taxon>Ensete</taxon>
    </lineage>
</organism>